<keyword evidence="7" id="KW-1185">Reference proteome</keyword>
<dbReference type="OrthoDB" id="73273at2759"/>
<feature type="transmembrane region" description="Helical" evidence="5">
    <location>
        <begin position="90"/>
        <end position="112"/>
    </location>
</feature>
<feature type="transmembrane region" description="Helical" evidence="5">
    <location>
        <begin position="452"/>
        <end position="471"/>
    </location>
</feature>
<feature type="transmembrane region" description="Helical" evidence="5">
    <location>
        <begin position="404"/>
        <end position="432"/>
    </location>
</feature>
<evidence type="ECO:0000256" key="4">
    <source>
        <dbReference type="ARBA" id="ARBA00023136"/>
    </source>
</evidence>
<feature type="transmembrane region" description="Helical" evidence="5">
    <location>
        <begin position="38"/>
        <end position="60"/>
    </location>
</feature>
<feature type="transmembrane region" description="Helical" evidence="5">
    <location>
        <begin position="6"/>
        <end position="26"/>
    </location>
</feature>
<dbReference type="Pfam" id="PF04791">
    <property type="entry name" value="LMBR1"/>
    <property type="match status" value="2"/>
</dbReference>
<dbReference type="InParanoid" id="A0A1E7FL43"/>
<feature type="transmembrane region" description="Helical" evidence="5">
    <location>
        <begin position="240"/>
        <end position="270"/>
    </location>
</feature>
<evidence type="ECO:0008006" key="8">
    <source>
        <dbReference type="Google" id="ProtNLM"/>
    </source>
</evidence>
<evidence type="ECO:0000256" key="3">
    <source>
        <dbReference type="ARBA" id="ARBA00022989"/>
    </source>
</evidence>
<protein>
    <recommendedName>
        <fullName evidence="8">LMBR1-domain-containing protein</fullName>
    </recommendedName>
</protein>
<evidence type="ECO:0000256" key="1">
    <source>
        <dbReference type="ARBA" id="ARBA00004141"/>
    </source>
</evidence>
<evidence type="ECO:0000313" key="7">
    <source>
        <dbReference type="Proteomes" id="UP000095751"/>
    </source>
</evidence>
<reference evidence="6 7" key="1">
    <citation type="submission" date="2016-09" db="EMBL/GenBank/DDBJ databases">
        <title>Extensive genetic diversity and differential bi-allelic expression allows diatom success in the polar Southern Ocean.</title>
        <authorList>
            <consortium name="DOE Joint Genome Institute"/>
            <person name="Mock T."/>
            <person name="Otillar R.P."/>
            <person name="Strauss J."/>
            <person name="Dupont C."/>
            <person name="Frickenhaus S."/>
            <person name="Maumus F."/>
            <person name="Mcmullan M."/>
            <person name="Sanges R."/>
            <person name="Schmutz J."/>
            <person name="Toseland A."/>
            <person name="Valas R."/>
            <person name="Veluchamy A."/>
            <person name="Ward B.J."/>
            <person name="Allen A."/>
            <person name="Barry K."/>
            <person name="Falciatore A."/>
            <person name="Ferrante M."/>
            <person name="Fortunato A.E."/>
            <person name="Gloeckner G."/>
            <person name="Gruber A."/>
            <person name="Hipkin R."/>
            <person name="Janech M."/>
            <person name="Kroth P."/>
            <person name="Leese F."/>
            <person name="Lindquist E."/>
            <person name="Lyon B.R."/>
            <person name="Martin J."/>
            <person name="Mayer C."/>
            <person name="Parker M."/>
            <person name="Quesneville H."/>
            <person name="Raymond J."/>
            <person name="Uhlig C."/>
            <person name="Valentin K.U."/>
            <person name="Worden A.Z."/>
            <person name="Armbrust E.V."/>
            <person name="Bowler C."/>
            <person name="Green B."/>
            <person name="Moulton V."/>
            <person name="Van Oosterhout C."/>
            <person name="Grigoriev I."/>
        </authorList>
    </citation>
    <scope>NUCLEOTIDE SEQUENCE [LARGE SCALE GENOMIC DNA]</scope>
    <source>
        <strain evidence="6 7">CCMP1102</strain>
    </source>
</reference>
<sequence>MVDVFLIVATTVAFFILFVIAVYLLVYYSHPDDHNEAYFPKIVVIIGIMLAGATCLLLPLDVANGEGYPGCDGYNTKLCGGFNMVLFWDIFFWLIPIWVFLMIPFSTFYYEADDGMLMAGTSVSPNPVRKSKILSAVGWTTGVVVFVSIVYVVAYFLGNEAQIPVNEFTGVDLLQSLTLGSDKRGVVFPNTALLNTTDNEPLPFTSNQMQDMNIYDAAYSDKVVDNESVSILMQVSVSTFFAALMAWLGWFLFSVFGGIGMASMPLDLILIFKNRPKHMDAVEFAEAQKSVRDRCNELVDIGELIKVERLTNPEMGKKARNERQALLEFRQAVYLLEQDVDDFKACTQDYDNYNPLRPYISLFLGICSIILSLFWIIHIVVYILPQSPWAPFLNAYFAWFDTWFSLFGVISVAIFTIYLLFAAVTGCFKFGLRVACISLHPMILGKTYMSSFLFNTGLVLLCALPVVQFSAQAFSDYARYTTINQIFNVQIDNLTFFGFWFTKNIFVYIFICLTGLTCVYLLCRPKDSGPSGVELRDRFRSRGRGRT</sequence>
<dbReference type="EMBL" id="KV784356">
    <property type="protein sequence ID" value="OEU18900.1"/>
    <property type="molecule type" value="Genomic_DNA"/>
</dbReference>
<dbReference type="InterPro" id="IPR006876">
    <property type="entry name" value="LMBR1-like_membr_prot"/>
</dbReference>
<evidence type="ECO:0000256" key="2">
    <source>
        <dbReference type="ARBA" id="ARBA00022692"/>
    </source>
</evidence>
<evidence type="ECO:0000313" key="6">
    <source>
        <dbReference type="EMBL" id="OEU18900.1"/>
    </source>
</evidence>
<proteinExistence type="predicted"/>
<dbReference type="GO" id="GO:0016020">
    <property type="term" value="C:membrane"/>
    <property type="evidence" value="ECO:0007669"/>
    <property type="project" value="UniProtKB-SubCell"/>
</dbReference>
<keyword evidence="4 5" id="KW-0472">Membrane</keyword>
<evidence type="ECO:0000256" key="5">
    <source>
        <dbReference type="SAM" id="Phobius"/>
    </source>
</evidence>
<dbReference type="AlphaFoldDB" id="A0A1E7FL43"/>
<keyword evidence="3 5" id="KW-1133">Transmembrane helix</keyword>
<feature type="transmembrane region" description="Helical" evidence="5">
    <location>
        <begin position="362"/>
        <end position="384"/>
    </location>
</feature>
<feature type="transmembrane region" description="Helical" evidence="5">
    <location>
        <begin position="133"/>
        <end position="157"/>
    </location>
</feature>
<dbReference type="KEGG" id="fcy:FRACYDRAFT_182579"/>
<keyword evidence="2 5" id="KW-0812">Transmembrane</keyword>
<accession>A0A1E7FL43</accession>
<organism evidence="6 7">
    <name type="scientific">Fragilariopsis cylindrus CCMP1102</name>
    <dbReference type="NCBI Taxonomy" id="635003"/>
    <lineage>
        <taxon>Eukaryota</taxon>
        <taxon>Sar</taxon>
        <taxon>Stramenopiles</taxon>
        <taxon>Ochrophyta</taxon>
        <taxon>Bacillariophyta</taxon>
        <taxon>Bacillariophyceae</taxon>
        <taxon>Bacillariophycidae</taxon>
        <taxon>Bacillariales</taxon>
        <taxon>Bacillariaceae</taxon>
        <taxon>Fragilariopsis</taxon>
    </lineage>
</organism>
<name>A0A1E7FL43_9STRA</name>
<comment type="subcellular location">
    <subcellularLocation>
        <location evidence="1">Membrane</location>
        <topology evidence="1">Multi-pass membrane protein</topology>
    </subcellularLocation>
</comment>
<dbReference type="Proteomes" id="UP000095751">
    <property type="component" value="Unassembled WGS sequence"/>
</dbReference>
<gene>
    <name evidence="6" type="ORF">FRACYDRAFT_182579</name>
</gene>
<dbReference type="PANTHER" id="PTHR31652">
    <property type="entry name" value="LIMR FAMILY PROTEIN DDB_G0283707-RELATED"/>
    <property type="match status" value="1"/>
</dbReference>
<feature type="transmembrane region" description="Helical" evidence="5">
    <location>
        <begin position="505"/>
        <end position="523"/>
    </location>
</feature>
<dbReference type="PANTHER" id="PTHR31652:SF0">
    <property type="entry name" value="LIMR FAMILY PROTEIN DDB_G0283707-RELATED"/>
    <property type="match status" value="1"/>
</dbReference>